<accession>B4D5U1</accession>
<keyword evidence="1" id="KW-0472">Membrane</keyword>
<proteinExistence type="predicted"/>
<dbReference type="AlphaFoldDB" id="B4D5U1"/>
<organism evidence="2 3">
    <name type="scientific">Chthoniobacter flavus Ellin428</name>
    <dbReference type="NCBI Taxonomy" id="497964"/>
    <lineage>
        <taxon>Bacteria</taxon>
        <taxon>Pseudomonadati</taxon>
        <taxon>Verrucomicrobiota</taxon>
        <taxon>Spartobacteria</taxon>
        <taxon>Chthoniobacterales</taxon>
        <taxon>Chthoniobacteraceae</taxon>
        <taxon>Chthoniobacter</taxon>
    </lineage>
</organism>
<name>B4D5U1_9BACT</name>
<keyword evidence="3" id="KW-1185">Reference proteome</keyword>
<reference evidence="2 3" key="1">
    <citation type="journal article" date="2011" name="J. Bacteriol.">
        <title>Genome sequence of Chthoniobacter flavus Ellin428, an aerobic heterotrophic soil bacterium.</title>
        <authorList>
            <person name="Kant R."/>
            <person name="van Passel M.W."/>
            <person name="Palva A."/>
            <person name="Lucas S."/>
            <person name="Lapidus A."/>
            <person name="Glavina Del Rio T."/>
            <person name="Dalin E."/>
            <person name="Tice H."/>
            <person name="Bruce D."/>
            <person name="Goodwin L."/>
            <person name="Pitluck S."/>
            <person name="Larimer F.W."/>
            <person name="Land M.L."/>
            <person name="Hauser L."/>
            <person name="Sangwan P."/>
            <person name="de Vos W.M."/>
            <person name="Janssen P.H."/>
            <person name="Smidt H."/>
        </authorList>
    </citation>
    <scope>NUCLEOTIDE SEQUENCE [LARGE SCALE GENOMIC DNA]</scope>
    <source>
        <strain evidence="2 3">Ellin428</strain>
    </source>
</reference>
<keyword evidence="1" id="KW-1133">Transmembrane helix</keyword>
<sequence length="37" mass="4236">MNFILKRPWTKAFVVNFGGLLIFLFAGSTLFLVHSHI</sequence>
<comment type="caution">
    <text evidence="2">The sequence shown here is derived from an EMBL/GenBank/DDBJ whole genome shotgun (WGS) entry which is preliminary data.</text>
</comment>
<feature type="transmembrane region" description="Helical" evidence="1">
    <location>
        <begin position="12"/>
        <end position="33"/>
    </location>
</feature>
<dbReference type="InParanoid" id="B4D5U1"/>
<evidence type="ECO:0000313" key="2">
    <source>
        <dbReference type="EMBL" id="EDY18144.1"/>
    </source>
</evidence>
<keyword evidence="1" id="KW-0812">Transmembrane</keyword>
<dbReference type="EMBL" id="ABVL01000014">
    <property type="protein sequence ID" value="EDY18144.1"/>
    <property type="molecule type" value="Genomic_DNA"/>
</dbReference>
<dbReference type="STRING" id="497964.CfE428DRAFT_4280"/>
<protein>
    <submittedName>
        <fullName evidence="2">Uncharacterized protein</fullName>
    </submittedName>
</protein>
<evidence type="ECO:0000256" key="1">
    <source>
        <dbReference type="SAM" id="Phobius"/>
    </source>
</evidence>
<gene>
    <name evidence="2" type="ORF">CfE428DRAFT_4280</name>
</gene>
<dbReference type="Proteomes" id="UP000005824">
    <property type="component" value="Unassembled WGS sequence"/>
</dbReference>
<evidence type="ECO:0000313" key="3">
    <source>
        <dbReference type="Proteomes" id="UP000005824"/>
    </source>
</evidence>